<reference evidence="2" key="2">
    <citation type="submission" date="2020-05" db="UniProtKB">
        <authorList>
            <consortium name="EnsemblMetazoa"/>
        </authorList>
    </citation>
    <scope>IDENTIFICATION</scope>
    <source>
        <strain evidence="2">wikel</strain>
    </source>
</reference>
<dbReference type="VEuPathDB" id="VectorBase:ISCI011429"/>
<proteinExistence type="predicted"/>
<dbReference type="EMBL" id="ABJB010190488">
    <property type="status" value="NOT_ANNOTATED_CDS"/>
    <property type="molecule type" value="Genomic_DNA"/>
</dbReference>
<dbReference type="EMBL" id="ABJB010464791">
    <property type="status" value="NOT_ANNOTATED_CDS"/>
    <property type="molecule type" value="Genomic_DNA"/>
</dbReference>
<dbReference type="HOGENOM" id="CLU_2500427_0_0_1"/>
<dbReference type="PaxDb" id="6945-B7Q5Y3"/>
<evidence type="ECO:0000313" key="2">
    <source>
        <dbReference type="EnsemblMetazoa" id="ISCW011429-PA"/>
    </source>
</evidence>
<dbReference type="AlphaFoldDB" id="B7Q5Y3"/>
<reference evidence="1 3" key="1">
    <citation type="submission" date="2008-03" db="EMBL/GenBank/DDBJ databases">
        <title>Annotation of Ixodes scapularis.</title>
        <authorList>
            <consortium name="Ixodes scapularis Genome Project Consortium"/>
            <person name="Caler E."/>
            <person name="Hannick L.I."/>
            <person name="Bidwell S."/>
            <person name="Joardar V."/>
            <person name="Thiagarajan M."/>
            <person name="Amedeo P."/>
            <person name="Galinsky K.J."/>
            <person name="Schobel S."/>
            <person name="Inman J."/>
            <person name="Hostetler J."/>
            <person name="Miller J."/>
            <person name="Hammond M."/>
            <person name="Megy K."/>
            <person name="Lawson D."/>
            <person name="Kodira C."/>
            <person name="Sutton G."/>
            <person name="Meyer J."/>
            <person name="Hill C.A."/>
            <person name="Birren B."/>
            <person name="Nene V."/>
            <person name="Collins F."/>
            <person name="Alarcon-Chaidez F."/>
            <person name="Wikel S."/>
            <person name="Strausberg R."/>
        </authorList>
    </citation>
    <scope>NUCLEOTIDE SEQUENCE [LARGE SCALE GENOMIC DNA]</scope>
    <source>
        <strain evidence="3">Wikel</strain>
        <strain evidence="1">Wikel colony</strain>
    </source>
</reference>
<dbReference type="VEuPathDB" id="VectorBase:ISCW011429"/>
<organism>
    <name type="scientific">Ixodes scapularis</name>
    <name type="common">Black-legged tick</name>
    <name type="synonym">Deer tick</name>
    <dbReference type="NCBI Taxonomy" id="6945"/>
    <lineage>
        <taxon>Eukaryota</taxon>
        <taxon>Metazoa</taxon>
        <taxon>Ecdysozoa</taxon>
        <taxon>Arthropoda</taxon>
        <taxon>Chelicerata</taxon>
        <taxon>Arachnida</taxon>
        <taxon>Acari</taxon>
        <taxon>Parasitiformes</taxon>
        <taxon>Ixodida</taxon>
        <taxon>Ixodoidea</taxon>
        <taxon>Ixodidae</taxon>
        <taxon>Ixodinae</taxon>
        <taxon>Ixodes</taxon>
    </lineage>
</organism>
<sequence>MSSAGSSADEKYALPDQTRNGWCVACRKLPDREPMSTEYTGAGSPRLNHVTAEAHESCVEWRRWHGSAASPPTRLVTTVAPEGPEI</sequence>
<dbReference type="Proteomes" id="UP000001555">
    <property type="component" value="Unassembled WGS sequence"/>
</dbReference>
<protein>
    <submittedName>
        <fullName evidence="1 2">Uncharacterized protein</fullName>
    </submittedName>
</protein>
<evidence type="ECO:0000313" key="3">
    <source>
        <dbReference type="Proteomes" id="UP000001555"/>
    </source>
</evidence>
<name>B7Q5Y3_IXOSC</name>
<accession>B7Q5Y3</accession>
<dbReference type="EnsemblMetazoa" id="ISCW011429-RA">
    <property type="protein sequence ID" value="ISCW011429-PA"/>
    <property type="gene ID" value="ISCW011429"/>
</dbReference>
<dbReference type="InParanoid" id="B7Q5Y3"/>
<keyword evidence="3" id="KW-1185">Reference proteome</keyword>
<evidence type="ECO:0000313" key="1">
    <source>
        <dbReference type="EMBL" id="EEC14255.1"/>
    </source>
</evidence>
<gene>
    <name evidence="1" type="ORF">IscW_ISCW011429</name>
</gene>
<dbReference type="EMBL" id="DS863891">
    <property type="protein sequence ID" value="EEC14255.1"/>
    <property type="molecule type" value="Genomic_DNA"/>
</dbReference>